<feature type="signal peptide" evidence="1">
    <location>
        <begin position="1"/>
        <end position="23"/>
    </location>
</feature>
<gene>
    <name evidence="2" type="ORF">GCM10011585_02380</name>
</gene>
<dbReference type="AlphaFoldDB" id="A0A917LXV5"/>
<comment type="caution">
    <text evidence="2">The sequence shown here is derived from an EMBL/GenBank/DDBJ whole genome shotgun (WGS) entry which is preliminary data.</text>
</comment>
<evidence type="ECO:0000313" key="3">
    <source>
        <dbReference type="Proteomes" id="UP000647241"/>
    </source>
</evidence>
<dbReference type="EMBL" id="BMGT01000001">
    <property type="protein sequence ID" value="GGG64310.1"/>
    <property type="molecule type" value="Genomic_DNA"/>
</dbReference>
<reference evidence="2" key="1">
    <citation type="journal article" date="2014" name="Int. J. Syst. Evol. Microbiol.">
        <title>Complete genome sequence of Corynebacterium casei LMG S-19264T (=DSM 44701T), isolated from a smear-ripened cheese.</title>
        <authorList>
            <consortium name="US DOE Joint Genome Institute (JGI-PGF)"/>
            <person name="Walter F."/>
            <person name="Albersmeier A."/>
            <person name="Kalinowski J."/>
            <person name="Ruckert C."/>
        </authorList>
    </citation>
    <scope>NUCLEOTIDE SEQUENCE</scope>
    <source>
        <strain evidence="2">CGMCC 1.12997</strain>
    </source>
</reference>
<reference evidence="2" key="2">
    <citation type="submission" date="2020-09" db="EMBL/GenBank/DDBJ databases">
        <authorList>
            <person name="Sun Q."/>
            <person name="Zhou Y."/>
        </authorList>
    </citation>
    <scope>NUCLEOTIDE SEQUENCE</scope>
    <source>
        <strain evidence="2">CGMCC 1.12997</strain>
    </source>
</reference>
<evidence type="ECO:0000313" key="2">
    <source>
        <dbReference type="EMBL" id="GGG64310.1"/>
    </source>
</evidence>
<name>A0A917LXV5_9BACT</name>
<accession>A0A917LXV5</accession>
<dbReference type="Proteomes" id="UP000647241">
    <property type="component" value="Unassembled WGS sequence"/>
</dbReference>
<organism evidence="2 3">
    <name type="scientific">Edaphobacter dinghuensis</name>
    <dbReference type="NCBI Taxonomy" id="1560005"/>
    <lineage>
        <taxon>Bacteria</taxon>
        <taxon>Pseudomonadati</taxon>
        <taxon>Acidobacteriota</taxon>
        <taxon>Terriglobia</taxon>
        <taxon>Terriglobales</taxon>
        <taxon>Acidobacteriaceae</taxon>
        <taxon>Edaphobacter</taxon>
    </lineage>
</organism>
<sequence length="63" mass="6365">MGYPVMKNIVRAFVVVLALTGAAATTQTSSASSKATITAKVSASPIPMCPPNSPNACNINGGW</sequence>
<proteinExistence type="predicted"/>
<evidence type="ECO:0000256" key="1">
    <source>
        <dbReference type="SAM" id="SignalP"/>
    </source>
</evidence>
<protein>
    <submittedName>
        <fullName evidence="2">Uncharacterized protein</fullName>
    </submittedName>
</protein>
<keyword evidence="1" id="KW-0732">Signal</keyword>
<feature type="chain" id="PRO_5037127287" evidence="1">
    <location>
        <begin position="24"/>
        <end position="63"/>
    </location>
</feature>
<keyword evidence="3" id="KW-1185">Reference proteome</keyword>